<evidence type="ECO:0000313" key="3">
    <source>
        <dbReference type="EMBL" id="EIE24044.1"/>
    </source>
</evidence>
<dbReference type="Pfam" id="PF17862">
    <property type="entry name" value="AAA_lid_3"/>
    <property type="match status" value="1"/>
</dbReference>
<comment type="similarity">
    <text evidence="1">Belongs to the AAA ATPase family.</text>
</comment>
<reference evidence="3 4" key="1">
    <citation type="journal article" date="2012" name="Genome Biol.">
        <title>The genome of the polar eukaryotic microalga coccomyxa subellipsoidea reveals traits of cold adaptation.</title>
        <authorList>
            <person name="Blanc G."/>
            <person name="Agarkova I."/>
            <person name="Grimwood J."/>
            <person name="Kuo A."/>
            <person name="Brueggeman A."/>
            <person name="Dunigan D."/>
            <person name="Gurnon J."/>
            <person name="Ladunga I."/>
            <person name="Lindquist E."/>
            <person name="Lucas S."/>
            <person name="Pangilinan J."/>
            <person name="Proschold T."/>
            <person name="Salamov A."/>
            <person name="Schmutz J."/>
            <person name="Weeks D."/>
            <person name="Yamada T."/>
            <person name="Claverie J.M."/>
            <person name="Grigoriev I."/>
            <person name="Van Etten J."/>
            <person name="Lomsadze A."/>
            <person name="Borodovsky M."/>
        </authorList>
    </citation>
    <scope>NUCLEOTIDE SEQUENCE [LARGE SCALE GENOMIC DNA]</scope>
    <source>
        <strain evidence="3 4">C-169</strain>
    </source>
</reference>
<dbReference type="SMART" id="SM00382">
    <property type="entry name" value="AAA"/>
    <property type="match status" value="1"/>
</dbReference>
<dbReference type="OrthoDB" id="1877876at2759"/>
<dbReference type="GO" id="GO:0045037">
    <property type="term" value="P:protein import into chloroplast stroma"/>
    <property type="evidence" value="ECO:0007669"/>
    <property type="project" value="TreeGrafter"/>
</dbReference>
<dbReference type="Gene3D" id="1.10.8.60">
    <property type="match status" value="1"/>
</dbReference>
<evidence type="ECO:0000313" key="4">
    <source>
        <dbReference type="Proteomes" id="UP000007264"/>
    </source>
</evidence>
<dbReference type="GO" id="GO:0009507">
    <property type="term" value="C:chloroplast"/>
    <property type="evidence" value="ECO:0007669"/>
    <property type="project" value="TreeGrafter"/>
</dbReference>
<dbReference type="GO" id="GO:0006508">
    <property type="term" value="P:proteolysis"/>
    <property type="evidence" value="ECO:0007669"/>
    <property type="project" value="TreeGrafter"/>
</dbReference>
<dbReference type="KEGG" id="csl:COCSUDRAFT_15008"/>
<dbReference type="GO" id="GO:0004176">
    <property type="term" value="F:ATP-dependent peptidase activity"/>
    <property type="evidence" value="ECO:0007669"/>
    <property type="project" value="TreeGrafter"/>
</dbReference>
<dbReference type="InterPro" id="IPR003593">
    <property type="entry name" value="AAA+_ATPase"/>
</dbReference>
<dbReference type="PANTHER" id="PTHR23076:SF37">
    <property type="entry name" value="ATP-DEPENDENT ZINC METALLOPROTEASE FTSH 4, MITOCHONDRIAL"/>
    <property type="match status" value="1"/>
</dbReference>
<evidence type="ECO:0000256" key="1">
    <source>
        <dbReference type="RuleBase" id="RU003651"/>
    </source>
</evidence>
<dbReference type="PANTHER" id="PTHR23076">
    <property type="entry name" value="METALLOPROTEASE M41 FTSH"/>
    <property type="match status" value="1"/>
</dbReference>
<keyword evidence="4" id="KW-1185">Reference proteome</keyword>
<dbReference type="GO" id="GO:0016887">
    <property type="term" value="F:ATP hydrolysis activity"/>
    <property type="evidence" value="ECO:0007669"/>
    <property type="project" value="InterPro"/>
</dbReference>
<dbReference type="InterPro" id="IPR003959">
    <property type="entry name" value="ATPase_AAA_core"/>
</dbReference>
<dbReference type="FunFam" id="3.40.50.300:FF:002568">
    <property type="entry name" value="Cell division protein (FtsH)"/>
    <property type="match status" value="1"/>
</dbReference>
<dbReference type="AlphaFoldDB" id="I0Z075"/>
<dbReference type="STRING" id="574566.I0Z075"/>
<organism evidence="3 4">
    <name type="scientific">Coccomyxa subellipsoidea (strain C-169)</name>
    <name type="common">Green microalga</name>
    <dbReference type="NCBI Taxonomy" id="574566"/>
    <lineage>
        <taxon>Eukaryota</taxon>
        <taxon>Viridiplantae</taxon>
        <taxon>Chlorophyta</taxon>
        <taxon>core chlorophytes</taxon>
        <taxon>Trebouxiophyceae</taxon>
        <taxon>Trebouxiophyceae incertae sedis</taxon>
        <taxon>Coccomyxaceae</taxon>
        <taxon>Coccomyxa</taxon>
        <taxon>Coccomyxa subellipsoidea</taxon>
    </lineage>
</organism>
<name>I0Z075_COCSC</name>
<keyword evidence="1" id="KW-0067">ATP-binding</keyword>
<dbReference type="InterPro" id="IPR027417">
    <property type="entry name" value="P-loop_NTPase"/>
</dbReference>
<dbReference type="Proteomes" id="UP000007264">
    <property type="component" value="Unassembled WGS sequence"/>
</dbReference>
<keyword evidence="1" id="KW-0547">Nucleotide-binding</keyword>
<dbReference type="GeneID" id="17042372"/>
<dbReference type="EMBL" id="AGSI01000006">
    <property type="protein sequence ID" value="EIE24044.1"/>
    <property type="molecule type" value="Genomic_DNA"/>
</dbReference>
<dbReference type="InterPro" id="IPR041569">
    <property type="entry name" value="AAA_lid_3"/>
</dbReference>
<dbReference type="GO" id="GO:0005524">
    <property type="term" value="F:ATP binding"/>
    <property type="evidence" value="ECO:0007669"/>
    <property type="project" value="UniProtKB-KW"/>
</dbReference>
<dbReference type="RefSeq" id="XP_005648588.1">
    <property type="nucleotide sequence ID" value="XM_005648531.1"/>
</dbReference>
<dbReference type="eggNOG" id="KOG0731">
    <property type="taxonomic scope" value="Eukaryota"/>
</dbReference>
<dbReference type="Pfam" id="PF00004">
    <property type="entry name" value="AAA"/>
    <property type="match status" value="1"/>
</dbReference>
<protein>
    <submittedName>
        <fullName evidence="3">AAA-domain-containing protein</fullName>
    </submittedName>
</protein>
<dbReference type="SUPFAM" id="SSF52540">
    <property type="entry name" value="P-loop containing nucleoside triphosphate hydrolases"/>
    <property type="match status" value="1"/>
</dbReference>
<comment type="caution">
    <text evidence="3">The sequence shown here is derived from an EMBL/GenBank/DDBJ whole genome shotgun (WGS) entry which is preliminary data.</text>
</comment>
<feature type="domain" description="AAA+ ATPase" evidence="2">
    <location>
        <begin position="76"/>
        <end position="215"/>
    </location>
</feature>
<proteinExistence type="inferred from homology"/>
<accession>I0Z075</accession>
<evidence type="ECO:0000259" key="2">
    <source>
        <dbReference type="SMART" id="SM00382"/>
    </source>
</evidence>
<dbReference type="PROSITE" id="PS00674">
    <property type="entry name" value="AAA"/>
    <property type="match status" value="1"/>
</dbReference>
<gene>
    <name evidence="3" type="ORF">COCSUDRAFT_15008</name>
</gene>
<sequence>MLATVKILLTRWEWLQELAEEFGRHRAKEFNVGVERKDTGVRYEDVAGIDSIKADIEEVMKMILGAEEYQAMGARAPRGILLEGPPGTGKTYLAKAMAGSSNVAFFSANGSEFVEMFEGVAAARIRDLFRVARKHAPAIVFVDEIDAIGKARGRGNDSGSKEREQGLLQLLYEMDGFEANDGVLVVGATNRVALLDDALLRKGRFDMVIYMGRPSTSNRFKILEVHAKDKPIPREGDSVWESDALLHRVAELTIGYAGADLANLLNEAAILMVRKDAQAIDMSLIQEAMDKRSLGLPSARLPDSEAKTRMATVQAARAVATALTPGLPPLVHCSIQPRGGHMSRIIFLPQVPAFSSPHTYYFINNVINNVLPMDSPMPAPGAYQMNS</sequence>
<dbReference type="InterPro" id="IPR003960">
    <property type="entry name" value="ATPase_AAA_CS"/>
</dbReference>
<dbReference type="Gene3D" id="3.40.50.300">
    <property type="entry name" value="P-loop containing nucleotide triphosphate hydrolases"/>
    <property type="match status" value="1"/>
</dbReference>